<sequence>MTPVQPLSRKPGKLLDAPLLVTGGLVLVVISLVVPLPAGVLDVGIALSIATATLVLVMASLVDKPTDFQAFPVLLLVSLVIRLSLNVSSTRLILTEGQNGKQAAGQVINGFADFVAGGSILVGITVFAVISVVNFMVITKGSGRMAEVAARFALDSLPGKQLAIDGDLNAGAIDHQEAKRRRIQEQREISFFGSLDGASKFVKGDAVAGIVITLINLIIGLTVGVTVHGMAIGEAAATYSHLTIGDGLVSQIPALITSMAAALLLSRGGATDTTAQLLSTEFTRTWQPAAMVAAAMVVIGLVPGMPRLVFFSLALLMGGLAFRLARRRATVEDLAADLPVSDEDARPAARIGDVLDTDEISVEIGADLVLMALDQGRGLGSRITNLRIHIARSYGLILPDVRITDTDDLMPSDYQIRVQGVVRGRGRLIAGQVLALGPDQLLAQIGGTAVREPVYSSPARWITPDEQDEAATLGATVVTPMEVLSTHLMEVVKANLSSLMTLAAMQRQLDELKNLSDTTRAERYRKYLDSMIPEKVTPELLLAVLRALLDEKVSIRALPLIIDAVCEFRSVESAETVYELVRKRLRGQITQQFSDDQGAISALQLHPGWEAEFVRADAETGRAGGGAMTPALSGRLLEATRKAMAQTDPLARSVIVVPDHRRRMVRALMGANGISAPVLGLEEVDPAAELRLLGTIEAA</sequence>
<feature type="transmembrane region" description="Helical" evidence="7">
    <location>
        <begin position="206"/>
        <end position="228"/>
    </location>
</feature>
<evidence type="ECO:0000256" key="5">
    <source>
        <dbReference type="ARBA" id="ARBA00022989"/>
    </source>
</evidence>
<dbReference type="PIRSF" id="PIRSF005419">
    <property type="entry name" value="FlhA"/>
    <property type="match status" value="1"/>
</dbReference>
<dbReference type="GO" id="GO:0044780">
    <property type="term" value="P:bacterial-type flagellum assembly"/>
    <property type="evidence" value="ECO:0007669"/>
    <property type="project" value="TreeGrafter"/>
</dbReference>
<organism evidence="8 9">
    <name type="scientific">Paracoccus tibetensis</name>
    <dbReference type="NCBI Taxonomy" id="336292"/>
    <lineage>
        <taxon>Bacteria</taxon>
        <taxon>Pseudomonadati</taxon>
        <taxon>Pseudomonadota</taxon>
        <taxon>Alphaproteobacteria</taxon>
        <taxon>Rhodobacterales</taxon>
        <taxon>Paracoccaceae</taxon>
        <taxon>Paracoccus</taxon>
    </lineage>
</organism>
<keyword evidence="8" id="KW-0966">Cell projection</keyword>
<feature type="transmembrane region" description="Helical" evidence="7">
    <location>
        <begin position="114"/>
        <end position="137"/>
    </location>
</feature>
<dbReference type="EMBL" id="FMVT01000009">
    <property type="protein sequence ID" value="SCY76103.1"/>
    <property type="molecule type" value="Genomic_DNA"/>
</dbReference>
<dbReference type="Gene3D" id="3.40.50.12790">
    <property type="entry name" value="FHIPEP family, domain 4"/>
    <property type="match status" value="1"/>
</dbReference>
<dbReference type="Gene3D" id="1.10.8.540">
    <property type="entry name" value="FHIPEP family, domain 3"/>
    <property type="match status" value="1"/>
</dbReference>
<dbReference type="STRING" id="336292.SAMN05660710_02642"/>
<keyword evidence="4 7" id="KW-0812">Transmembrane</keyword>
<dbReference type="GO" id="GO:0009306">
    <property type="term" value="P:protein secretion"/>
    <property type="evidence" value="ECO:0007669"/>
    <property type="project" value="InterPro"/>
</dbReference>
<dbReference type="InterPro" id="IPR042193">
    <property type="entry name" value="FHIPEP_3"/>
</dbReference>
<feature type="transmembrane region" description="Helical" evidence="7">
    <location>
        <begin position="73"/>
        <end position="94"/>
    </location>
</feature>
<dbReference type="InterPro" id="IPR001712">
    <property type="entry name" value="T3SS_FHIPEP"/>
</dbReference>
<evidence type="ECO:0000313" key="8">
    <source>
        <dbReference type="EMBL" id="SCY76103.1"/>
    </source>
</evidence>
<dbReference type="PRINTS" id="PR00949">
    <property type="entry name" value="TYPE3IMAPROT"/>
</dbReference>
<dbReference type="InterPro" id="IPR042196">
    <property type="entry name" value="FHIPEP_4"/>
</dbReference>
<dbReference type="InterPro" id="IPR042194">
    <property type="entry name" value="FHIPEP_1"/>
</dbReference>
<evidence type="ECO:0000256" key="4">
    <source>
        <dbReference type="ARBA" id="ARBA00022692"/>
    </source>
</evidence>
<keyword evidence="8" id="KW-0282">Flagellum</keyword>
<gene>
    <name evidence="8" type="ORF">SAMN05660710_02642</name>
</gene>
<accession>A0A1G5IJB7</accession>
<keyword evidence="9" id="KW-1185">Reference proteome</keyword>
<dbReference type="PANTHER" id="PTHR30161:SF1">
    <property type="entry name" value="FLAGELLAR BIOSYNTHESIS PROTEIN FLHA-RELATED"/>
    <property type="match status" value="1"/>
</dbReference>
<evidence type="ECO:0000256" key="7">
    <source>
        <dbReference type="SAM" id="Phobius"/>
    </source>
</evidence>
<comment type="subcellular location">
    <subcellularLocation>
        <location evidence="1">Cell membrane</location>
        <topology evidence="1">Multi-pass membrane protein</topology>
    </subcellularLocation>
</comment>
<feature type="transmembrane region" description="Helical" evidence="7">
    <location>
        <begin position="40"/>
        <end position="61"/>
    </location>
</feature>
<reference evidence="8 9" key="1">
    <citation type="submission" date="2016-10" db="EMBL/GenBank/DDBJ databases">
        <authorList>
            <person name="de Groot N.N."/>
        </authorList>
    </citation>
    <scope>NUCLEOTIDE SEQUENCE [LARGE SCALE GENOMIC DNA]</scope>
    <source>
        <strain evidence="8 9">CGMCC 1.8925</strain>
    </source>
</reference>
<dbReference type="Proteomes" id="UP000199502">
    <property type="component" value="Unassembled WGS sequence"/>
</dbReference>
<evidence type="ECO:0000256" key="6">
    <source>
        <dbReference type="ARBA" id="ARBA00023136"/>
    </source>
</evidence>
<dbReference type="GO" id="GO:0005886">
    <property type="term" value="C:plasma membrane"/>
    <property type="evidence" value="ECO:0007669"/>
    <property type="project" value="UniProtKB-SubCell"/>
</dbReference>
<feature type="transmembrane region" description="Helical" evidence="7">
    <location>
        <begin position="248"/>
        <end position="265"/>
    </location>
</feature>
<evidence type="ECO:0000256" key="1">
    <source>
        <dbReference type="ARBA" id="ARBA00004651"/>
    </source>
</evidence>
<proteinExistence type="inferred from homology"/>
<name>A0A1G5IJB7_9RHOB</name>
<keyword evidence="3" id="KW-1003">Cell membrane</keyword>
<protein>
    <submittedName>
        <fullName evidence="8">Flagellar biosynthesis protein FlhA</fullName>
    </submittedName>
</protein>
<comment type="similarity">
    <text evidence="2">Belongs to the FHIPEP (flagella/HR/invasion proteins export pore) family.</text>
</comment>
<evidence type="ECO:0000256" key="3">
    <source>
        <dbReference type="ARBA" id="ARBA00022475"/>
    </source>
</evidence>
<evidence type="ECO:0000256" key="2">
    <source>
        <dbReference type="ARBA" id="ARBA00008835"/>
    </source>
</evidence>
<dbReference type="PANTHER" id="PTHR30161">
    <property type="entry name" value="FLAGELLAR EXPORT PROTEIN, MEMBRANE FLHA SUBUNIT-RELATED"/>
    <property type="match status" value="1"/>
</dbReference>
<dbReference type="AlphaFoldDB" id="A0A1G5IJB7"/>
<dbReference type="OrthoDB" id="9759185at2"/>
<keyword evidence="6 7" id="KW-0472">Membrane</keyword>
<feature type="transmembrane region" description="Helical" evidence="7">
    <location>
        <begin position="14"/>
        <end position="34"/>
    </location>
</feature>
<dbReference type="Pfam" id="PF00771">
    <property type="entry name" value="FHIPEP"/>
    <property type="match status" value="1"/>
</dbReference>
<dbReference type="RefSeq" id="WP_090745340.1">
    <property type="nucleotide sequence ID" value="NZ_FMVT01000009.1"/>
</dbReference>
<feature type="transmembrane region" description="Helical" evidence="7">
    <location>
        <begin position="285"/>
        <end position="302"/>
    </location>
</feature>
<keyword evidence="5 7" id="KW-1133">Transmembrane helix</keyword>
<evidence type="ECO:0000313" key="9">
    <source>
        <dbReference type="Proteomes" id="UP000199502"/>
    </source>
</evidence>
<keyword evidence="8" id="KW-0969">Cilium</keyword>
<dbReference type="Gene3D" id="3.40.30.60">
    <property type="entry name" value="FHIPEP family, domain 1"/>
    <property type="match status" value="1"/>
</dbReference>